<reference evidence="1" key="1">
    <citation type="submission" date="2023-06" db="EMBL/GenBank/DDBJ databases">
        <title>Genome-scale phylogeny and comparative genomics of the fungal order Sordariales.</title>
        <authorList>
            <consortium name="Lawrence Berkeley National Laboratory"/>
            <person name="Hensen N."/>
            <person name="Bonometti L."/>
            <person name="Westerberg I."/>
            <person name="Brannstrom I.O."/>
            <person name="Guillou S."/>
            <person name="Cros-Aarteil S."/>
            <person name="Calhoun S."/>
            <person name="Haridas S."/>
            <person name="Kuo A."/>
            <person name="Mondo S."/>
            <person name="Pangilinan J."/>
            <person name="Riley R."/>
            <person name="Labutti K."/>
            <person name="Andreopoulos B."/>
            <person name="Lipzen A."/>
            <person name="Chen C."/>
            <person name="Yanf M."/>
            <person name="Daum C."/>
            <person name="Ng V."/>
            <person name="Clum A."/>
            <person name="Steindorff A."/>
            <person name="Ohm R."/>
            <person name="Martin F."/>
            <person name="Silar P."/>
            <person name="Natvig D."/>
            <person name="Lalanne C."/>
            <person name="Gautier V."/>
            <person name="Ament-Velasquez S.L."/>
            <person name="Kruys A."/>
            <person name="Hutchinson M.I."/>
            <person name="Powell A.J."/>
            <person name="Barry K."/>
            <person name="Miller A.N."/>
            <person name="Grigoriev I.V."/>
            <person name="Debuchy R."/>
            <person name="Gladieux P."/>
            <person name="Thoren M.H."/>
            <person name="Johannesson H."/>
        </authorList>
    </citation>
    <scope>NUCLEOTIDE SEQUENCE</scope>
    <source>
        <strain evidence="1">8032-3</strain>
    </source>
</reference>
<evidence type="ECO:0000313" key="1">
    <source>
        <dbReference type="EMBL" id="KAK1763339.1"/>
    </source>
</evidence>
<organism evidence="1 2">
    <name type="scientific">Phialemonium atrogriseum</name>
    <dbReference type="NCBI Taxonomy" id="1093897"/>
    <lineage>
        <taxon>Eukaryota</taxon>
        <taxon>Fungi</taxon>
        <taxon>Dikarya</taxon>
        <taxon>Ascomycota</taxon>
        <taxon>Pezizomycotina</taxon>
        <taxon>Sordariomycetes</taxon>
        <taxon>Sordariomycetidae</taxon>
        <taxon>Cephalothecales</taxon>
        <taxon>Cephalothecaceae</taxon>
        <taxon>Phialemonium</taxon>
    </lineage>
</organism>
<dbReference type="EMBL" id="MU839028">
    <property type="protein sequence ID" value="KAK1763339.1"/>
    <property type="molecule type" value="Genomic_DNA"/>
</dbReference>
<dbReference type="AlphaFoldDB" id="A0AAJ0BUG7"/>
<protein>
    <submittedName>
        <fullName evidence="1">Uncharacterized protein</fullName>
    </submittedName>
</protein>
<proteinExistence type="predicted"/>
<dbReference type="GeneID" id="85306145"/>
<name>A0AAJ0BUG7_9PEZI</name>
<gene>
    <name evidence="1" type="ORF">QBC33DRAFT_246591</name>
</gene>
<dbReference type="RefSeq" id="XP_060279552.1">
    <property type="nucleotide sequence ID" value="XM_060422958.1"/>
</dbReference>
<accession>A0AAJ0BUG7</accession>
<sequence>MAKNKYLIASPAPTLASKSPILRIMRPKLYLQLQQLSADQRPRPVLDALSPPRSWVNICPDWMKRHFWGVSSGRHDATDVLLTESGGYDADVNDEKKDLTTPKVIALLRLRTGGRRSGIILGNTEEWIAHDLPNGSYEFVRVGPDGDTAIARWALKTVSTEGAQAHLHSSRSARRASSVVEISTSSNLHPCFVFSIISPKSWRHAILAALERDRLEINETYIPMHLSDGGDSGYDFSTSSSACPGLGEIDDREGIVGEATKKLTMATAIWVTLRVGWSPVYRSPIQAVGKGS</sequence>
<evidence type="ECO:0000313" key="2">
    <source>
        <dbReference type="Proteomes" id="UP001244011"/>
    </source>
</evidence>
<keyword evidence="2" id="KW-1185">Reference proteome</keyword>
<comment type="caution">
    <text evidence="1">The sequence shown here is derived from an EMBL/GenBank/DDBJ whole genome shotgun (WGS) entry which is preliminary data.</text>
</comment>
<dbReference type="Proteomes" id="UP001244011">
    <property type="component" value="Unassembled WGS sequence"/>
</dbReference>